<accession>A0A136Q888</accession>
<dbReference type="GO" id="GO:0006355">
    <property type="term" value="P:regulation of DNA-templated transcription"/>
    <property type="evidence" value="ECO:0007669"/>
    <property type="project" value="InterPro"/>
</dbReference>
<dbReference type="RefSeq" id="WP_066523236.1">
    <property type="nucleotide sequence ID" value="NZ_CABMOF010000014.1"/>
</dbReference>
<comment type="caution">
    <text evidence="2">The sequence shown here is derived from an EMBL/GenBank/DDBJ whole genome shotgun (WGS) entry which is preliminary data.</text>
</comment>
<evidence type="ECO:0000313" key="3">
    <source>
        <dbReference type="Proteomes" id="UP000070366"/>
    </source>
</evidence>
<dbReference type="EMBL" id="LSZW01000030">
    <property type="protein sequence ID" value="KXK66796.1"/>
    <property type="molecule type" value="Genomic_DNA"/>
</dbReference>
<dbReference type="KEGG" id="cmiu:B1H56_09360"/>
<dbReference type="InterPro" id="IPR038733">
    <property type="entry name" value="Predicted_DNA_bind_prot_RHH"/>
</dbReference>
<feature type="domain" description="Predicted DNA-binding protein ribbon-helix-helix" evidence="1">
    <location>
        <begin position="19"/>
        <end position="50"/>
    </location>
</feature>
<keyword evidence="3" id="KW-1185">Reference proteome</keyword>
<protein>
    <recommendedName>
        <fullName evidence="1">Predicted DNA-binding protein ribbon-helix-helix domain-containing protein</fullName>
    </recommendedName>
</protein>
<gene>
    <name evidence="2" type="ORF">HMPREF3293_00342</name>
</gene>
<proteinExistence type="predicted"/>
<dbReference type="Proteomes" id="UP000070366">
    <property type="component" value="Unassembled WGS sequence"/>
</dbReference>
<dbReference type="InterPro" id="IPR010985">
    <property type="entry name" value="Ribbon_hlx_hlx"/>
</dbReference>
<name>A0A136Q888_9FIRM</name>
<dbReference type="OrthoDB" id="1666965at2"/>
<evidence type="ECO:0000313" key="2">
    <source>
        <dbReference type="EMBL" id="KXK66796.1"/>
    </source>
</evidence>
<dbReference type="Pfam" id="PF12651">
    <property type="entry name" value="RHH_3"/>
    <property type="match status" value="1"/>
</dbReference>
<evidence type="ECO:0000259" key="1">
    <source>
        <dbReference type="Pfam" id="PF12651"/>
    </source>
</evidence>
<reference evidence="2 3" key="1">
    <citation type="submission" date="2016-02" db="EMBL/GenBank/DDBJ databases">
        <authorList>
            <person name="Wen L."/>
            <person name="He K."/>
            <person name="Yang H."/>
        </authorList>
    </citation>
    <scope>NUCLEOTIDE SEQUENCE [LARGE SCALE GENOMIC DNA]</scope>
    <source>
        <strain evidence="2 3">DSM 22607</strain>
    </source>
</reference>
<dbReference type="SUPFAM" id="SSF47598">
    <property type="entry name" value="Ribbon-helix-helix"/>
    <property type="match status" value="1"/>
</dbReference>
<organism evidence="2 3">
    <name type="scientific">Christensenella minuta</name>
    <dbReference type="NCBI Taxonomy" id="626937"/>
    <lineage>
        <taxon>Bacteria</taxon>
        <taxon>Bacillati</taxon>
        <taxon>Bacillota</taxon>
        <taxon>Clostridia</taxon>
        <taxon>Christensenellales</taxon>
        <taxon>Christensenellaceae</taxon>
        <taxon>Christensenella</taxon>
    </lineage>
</organism>
<dbReference type="AlphaFoldDB" id="A0A136Q888"/>
<sequence length="59" mass="6945">MEKFKVNTNDGKISSINRTIRLKPEYFEKIMELSEKTGVSFNKIVNQCIEYALNNMEEK</sequence>